<feature type="region of interest" description="Disordered" evidence="1">
    <location>
        <begin position="515"/>
        <end position="633"/>
    </location>
</feature>
<dbReference type="WBParaSite" id="SSLN_0001462101-mRNA-1">
    <property type="protein sequence ID" value="SSLN_0001462101-mRNA-1"/>
    <property type="gene ID" value="SSLN_0001462101"/>
</dbReference>
<gene>
    <name evidence="2" type="ORF">SSLN_LOCUS14083</name>
</gene>
<organism evidence="4">
    <name type="scientific">Schistocephalus solidus</name>
    <name type="common">Tapeworm</name>
    <dbReference type="NCBI Taxonomy" id="70667"/>
    <lineage>
        <taxon>Eukaryota</taxon>
        <taxon>Metazoa</taxon>
        <taxon>Spiralia</taxon>
        <taxon>Lophotrochozoa</taxon>
        <taxon>Platyhelminthes</taxon>
        <taxon>Cestoda</taxon>
        <taxon>Eucestoda</taxon>
        <taxon>Diphyllobothriidea</taxon>
        <taxon>Diphyllobothriidae</taxon>
        <taxon>Schistocephalus</taxon>
    </lineage>
</organism>
<dbReference type="OrthoDB" id="6285896at2759"/>
<accession>A0A183TC85</accession>
<feature type="compositionally biased region" description="Polar residues" evidence="1">
    <location>
        <begin position="605"/>
        <end position="625"/>
    </location>
</feature>
<dbReference type="AlphaFoldDB" id="A0A183TC85"/>
<protein>
    <submittedName>
        <fullName evidence="4">HTH OST-type domain-containing protein</fullName>
    </submittedName>
</protein>
<dbReference type="Proteomes" id="UP000275846">
    <property type="component" value="Unassembled WGS sequence"/>
</dbReference>
<sequence>MKRCGRPRKNFKAATTTQVIQYPESGLPQSAPIISSLVESGQFNLLDLPRLQAELEHLLASATERMVCLSSELNGTALPPSILRHLGLLEAEDSNHPYPTQAPSSLVVTANPNKPLSLIISSQRRQAADAQLQEAGVAANENPVSVPAVPQSSSPSAAERTANPAAALRVCPRDDDLSPARQSSPLAGGQPPANQSNCQSYCDDDDDDVGSASASVKNCVSGNSYFLAGGFYPSAHLLDVLTSSGPQANLRSHDVPNRFWALMEPYCADITETNISYLESILKSYVEEATTAKYFQLPPEANTAVAAATDHNLLPKRLRRDCQKTSQLHGDSEAQEHSELSGALKAATEMVQLARCIDAQLKQPSLSLTTSSEATALEDLVHSIENELYQENVSSVLCSAVTHMAKGDFCPGSPVQANCVQNHLTNDRKSPCLLDAFGPPSPSKLNGGGLPHFPYRVCDSLTSLTTQPLKNLARQLQVSSSFRVEKKVAQAMEELGLFPLTLYLNHLAQRPSSPLLPAHLPPPSTPRWRNAVPPPPPPPSSRGGNSTTADFKREPPTSPPPVNSREPSQCGLAPMDSKSTHPAGEECVTASEHPHHVNGSMAPKSLQTLEKSRSLSTSTTAQPCTRNARRNSHNSSALKGVNFLLLLFFLKFIV</sequence>
<proteinExistence type="predicted"/>
<reference evidence="2 3" key="2">
    <citation type="submission" date="2018-11" db="EMBL/GenBank/DDBJ databases">
        <authorList>
            <consortium name="Pathogen Informatics"/>
        </authorList>
    </citation>
    <scope>NUCLEOTIDE SEQUENCE [LARGE SCALE GENOMIC DNA]</scope>
    <source>
        <strain evidence="2 3">NST_G2</strain>
    </source>
</reference>
<feature type="compositionally biased region" description="Low complexity" evidence="1">
    <location>
        <begin position="143"/>
        <end position="158"/>
    </location>
</feature>
<evidence type="ECO:0000313" key="4">
    <source>
        <dbReference type="WBParaSite" id="SSLN_0001462101-mRNA-1"/>
    </source>
</evidence>
<dbReference type="STRING" id="70667.A0A183TC85"/>
<dbReference type="EMBL" id="UYSU01038636">
    <property type="protein sequence ID" value="VDM00469.1"/>
    <property type="molecule type" value="Genomic_DNA"/>
</dbReference>
<evidence type="ECO:0000256" key="1">
    <source>
        <dbReference type="SAM" id="MobiDB-lite"/>
    </source>
</evidence>
<keyword evidence="3" id="KW-1185">Reference proteome</keyword>
<reference evidence="4" key="1">
    <citation type="submission" date="2016-06" db="UniProtKB">
        <authorList>
            <consortium name="WormBaseParasite"/>
        </authorList>
    </citation>
    <scope>IDENTIFICATION</scope>
</reference>
<evidence type="ECO:0000313" key="2">
    <source>
        <dbReference type="EMBL" id="VDM00469.1"/>
    </source>
</evidence>
<evidence type="ECO:0000313" key="3">
    <source>
        <dbReference type="Proteomes" id="UP000275846"/>
    </source>
</evidence>
<feature type="region of interest" description="Disordered" evidence="1">
    <location>
        <begin position="131"/>
        <end position="207"/>
    </location>
</feature>
<name>A0A183TC85_SCHSO</name>